<sequence length="452" mass="51877">MVARPSTIWERRTKLLMHEVGKEVETFKAKNASTEMLCGLDQRIEERDGGGLQFLDRHLIPKVGDVRNLIIEEAHATKYYVRPRVSKMLYDLRYTNWWPSIRKDIAGGVNEAVARHGVHLSSILDRDGMYIEVLEKDVKVVRNTSRYEACKRNLVVVGILTFREAEIGESKMIGLELEQETTTIIVIKERLKEAKDRVVYFGKKGELAPRYIGPFEILKKIGPVAYRLRLPDEDWCSMFSVQRFDLLFVKSKDALDLCSLIIFMGLHEVKGGTRVAFKDEFRAAEEREVLCEAQQGQNGVKRKLFGSFRNKIEALGVRDEECDLDGSRASTRHFQSDGLNMRQRRWMKLFSDYGCEIKYHMGKENIVIDPWIRKGGVKPRRVRDICRTIQAKISEKMLVAIMEFDYGGGACDEAEIGESKMIGLEMEQETTKVVVIKERLKEASLPSSELKA</sequence>
<accession>A0A699HBX8</accession>
<comment type="caution">
    <text evidence="2">The sequence shown here is derived from an EMBL/GenBank/DDBJ whole genome shotgun (WGS) entry which is preliminary data.</text>
</comment>
<protein>
    <submittedName>
        <fullName evidence="2">Reverse transcriptase domain-containing protein</fullName>
    </submittedName>
</protein>
<dbReference type="GO" id="GO:0003964">
    <property type="term" value="F:RNA-directed DNA polymerase activity"/>
    <property type="evidence" value="ECO:0007669"/>
    <property type="project" value="UniProtKB-KW"/>
</dbReference>
<dbReference type="AlphaFoldDB" id="A0A699HBX8"/>
<keyword evidence="2" id="KW-0548">Nucleotidyltransferase</keyword>
<reference evidence="2" key="1">
    <citation type="journal article" date="2019" name="Sci. Rep.">
        <title>Draft genome of Tanacetum cinerariifolium, the natural source of mosquito coil.</title>
        <authorList>
            <person name="Yamashiro T."/>
            <person name="Shiraishi A."/>
            <person name="Satake H."/>
            <person name="Nakayama K."/>
        </authorList>
    </citation>
    <scope>NUCLEOTIDE SEQUENCE</scope>
</reference>
<organism evidence="2">
    <name type="scientific">Tanacetum cinerariifolium</name>
    <name type="common">Dalmatian daisy</name>
    <name type="synonym">Chrysanthemum cinerariifolium</name>
    <dbReference type="NCBI Taxonomy" id="118510"/>
    <lineage>
        <taxon>Eukaryota</taxon>
        <taxon>Viridiplantae</taxon>
        <taxon>Streptophyta</taxon>
        <taxon>Embryophyta</taxon>
        <taxon>Tracheophyta</taxon>
        <taxon>Spermatophyta</taxon>
        <taxon>Magnoliopsida</taxon>
        <taxon>eudicotyledons</taxon>
        <taxon>Gunneridae</taxon>
        <taxon>Pentapetalae</taxon>
        <taxon>asterids</taxon>
        <taxon>campanulids</taxon>
        <taxon>Asterales</taxon>
        <taxon>Asteraceae</taxon>
        <taxon>Asteroideae</taxon>
        <taxon>Anthemideae</taxon>
        <taxon>Anthemidinae</taxon>
        <taxon>Tanacetum</taxon>
    </lineage>
</organism>
<dbReference type="EMBL" id="BKCJ010138468">
    <property type="protein sequence ID" value="GEX91183.1"/>
    <property type="molecule type" value="Genomic_DNA"/>
</dbReference>
<keyword evidence="2" id="KW-0808">Transferase</keyword>
<dbReference type="PANTHER" id="PTHR46148:SF60">
    <property type="entry name" value="CHROMO DOMAIN-CONTAINING PROTEIN"/>
    <property type="match status" value="1"/>
</dbReference>
<evidence type="ECO:0000313" key="2">
    <source>
        <dbReference type="EMBL" id="GEX91183.1"/>
    </source>
</evidence>
<gene>
    <name evidence="2" type="ORF">Tci_363158</name>
</gene>
<evidence type="ECO:0000259" key="1">
    <source>
        <dbReference type="Pfam" id="PF24626"/>
    </source>
</evidence>
<name>A0A699HBX8_TANCI</name>
<proteinExistence type="predicted"/>
<dbReference type="InterPro" id="IPR056924">
    <property type="entry name" value="SH3_Tf2-1"/>
</dbReference>
<dbReference type="PANTHER" id="PTHR46148">
    <property type="entry name" value="CHROMO DOMAIN-CONTAINING PROTEIN"/>
    <property type="match status" value="1"/>
</dbReference>
<dbReference type="Pfam" id="PF24626">
    <property type="entry name" value="SH3_Tf2-1"/>
    <property type="match status" value="1"/>
</dbReference>
<keyword evidence="2" id="KW-0695">RNA-directed DNA polymerase</keyword>
<feature type="domain" description="Tf2-1-like SH3-like" evidence="1">
    <location>
        <begin position="195"/>
        <end position="240"/>
    </location>
</feature>